<dbReference type="Gene3D" id="2.40.100.10">
    <property type="entry name" value="Cyclophilin-like"/>
    <property type="match status" value="1"/>
</dbReference>
<reference evidence="5 6" key="1">
    <citation type="journal article" date="2017" name="Antonie Van Leeuwenhoek">
        <title>Rhizobium rhizosphaerae sp. nov., a novel species isolated from rice rhizosphere.</title>
        <authorList>
            <person name="Zhao J.J."/>
            <person name="Zhang J."/>
            <person name="Zhang R.J."/>
            <person name="Zhang C.W."/>
            <person name="Yin H.Q."/>
            <person name="Zhang X.X."/>
        </authorList>
    </citation>
    <scope>NUCLEOTIDE SEQUENCE [LARGE SCALE GENOMIC DNA]</scope>
    <source>
        <strain evidence="5 6">BSs20135</strain>
    </source>
</reference>
<dbReference type="PANTHER" id="PTHR43309:SF4">
    <property type="entry name" value="CARBOXYLTRANSFERASE DOMAIN-CONTAINING PROTEIN"/>
    <property type="match status" value="1"/>
</dbReference>
<feature type="domain" description="Carboxyltransferase" evidence="4">
    <location>
        <begin position="30"/>
        <end position="308"/>
    </location>
</feature>
<evidence type="ECO:0000256" key="1">
    <source>
        <dbReference type="ARBA" id="ARBA00022741"/>
    </source>
</evidence>
<name>K6YY65_9ALTE</name>
<dbReference type="Proteomes" id="UP000006327">
    <property type="component" value="Unassembled WGS sequence"/>
</dbReference>
<dbReference type="NCBIfam" id="TIGR00724">
    <property type="entry name" value="urea_amlyse_rel"/>
    <property type="match status" value="1"/>
</dbReference>
<dbReference type="InterPro" id="IPR029000">
    <property type="entry name" value="Cyclophilin-like_dom_sf"/>
</dbReference>
<keyword evidence="1" id="KW-0547">Nucleotide-binding</keyword>
<evidence type="ECO:0000256" key="2">
    <source>
        <dbReference type="ARBA" id="ARBA00022801"/>
    </source>
</evidence>
<keyword evidence="2 5" id="KW-0378">Hydrolase</keyword>
<evidence type="ECO:0000313" key="6">
    <source>
        <dbReference type="Proteomes" id="UP000006327"/>
    </source>
</evidence>
<dbReference type="STRING" id="493475.GARC_4755"/>
<dbReference type="RefSeq" id="WP_007624948.1">
    <property type="nucleotide sequence ID" value="NZ_BAEO01000065.1"/>
</dbReference>
<evidence type="ECO:0000313" key="5">
    <source>
        <dbReference type="EMBL" id="GAC21693.1"/>
    </source>
</evidence>
<comment type="caution">
    <text evidence="5">The sequence shown here is derived from an EMBL/GenBank/DDBJ whole genome shotgun (WGS) entry which is preliminary data.</text>
</comment>
<keyword evidence="6" id="KW-1185">Reference proteome</keyword>
<keyword evidence="3" id="KW-0067">ATP-binding</keyword>
<dbReference type="InterPro" id="IPR003778">
    <property type="entry name" value="CT_A_B"/>
</dbReference>
<proteinExistence type="predicted"/>
<dbReference type="PANTHER" id="PTHR43309">
    <property type="entry name" value="5-OXOPROLINASE SUBUNIT C"/>
    <property type="match status" value="1"/>
</dbReference>
<dbReference type="eggNOG" id="COG1984">
    <property type="taxonomic scope" value="Bacteria"/>
</dbReference>
<accession>K6YY65</accession>
<organism evidence="5 6">
    <name type="scientific">Paraglaciecola arctica BSs20135</name>
    <dbReference type="NCBI Taxonomy" id="493475"/>
    <lineage>
        <taxon>Bacteria</taxon>
        <taxon>Pseudomonadati</taxon>
        <taxon>Pseudomonadota</taxon>
        <taxon>Gammaproteobacteria</taxon>
        <taxon>Alteromonadales</taxon>
        <taxon>Alteromonadaceae</taxon>
        <taxon>Paraglaciecola</taxon>
    </lineage>
</organism>
<dbReference type="OrthoDB" id="9768696at2"/>
<evidence type="ECO:0000259" key="4">
    <source>
        <dbReference type="SMART" id="SM00797"/>
    </source>
</evidence>
<dbReference type="SMART" id="SM00797">
    <property type="entry name" value="AHS2"/>
    <property type="match status" value="1"/>
</dbReference>
<dbReference type="Pfam" id="PF02626">
    <property type="entry name" value="CT_A_B"/>
    <property type="match status" value="1"/>
</dbReference>
<protein>
    <submittedName>
        <fullName evidence="5">Allophanate hydrolase domain protein</fullName>
    </submittedName>
</protein>
<dbReference type="SUPFAM" id="SSF50891">
    <property type="entry name" value="Cyclophilin-like"/>
    <property type="match status" value="1"/>
</dbReference>
<dbReference type="GO" id="GO:0005524">
    <property type="term" value="F:ATP binding"/>
    <property type="evidence" value="ECO:0007669"/>
    <property type="project" value="UniProtKB-KW"/>
</dbReference>
<dbReference type="AlphaFoldDB" id="K6YY65"/>
<dbReference type="InterPro" id="IPR052708">
    <property type="entry name" value="PxpC"/>
</dbReference>
<dbReference type="EMBL" id="BAEO01000065">
    <property type="protein sequence ID" value="GAC21693.1"/>
    <property type="molecule type" value="Genomic_DNA"/>
</dbReference>
<sequence length="318" mass="34767">MNNTDTSHFEVVHPGILTTFQDLGRFGQSHLGLTSGGPADKQAYLWANRLLNNSENCPILEVNFGGLKLIAKTSTTIAVTGANAPLTINGHAKETWRSHQVNADDLIEIGYASEGCRIYLAVFEGFLVEPQFNSVATVIREKVGGTKGTAVAVGELLFYKQTPKQTLYALKAKDIPRYTDPLTVQVVIGYQHALFERGELAKFFSNEYQVSAQCDRMGYRINGPAIQSGISQLLSEGICKGAIQIPPDGQPIILSVDRQTIGGYPKLGSVLSLDLDLLMQSSQGAKIHFEPISIHCAHTRLHLAKAKYQKTKLIKVDQ</sequence>
<evidence type="ECO:0000256" key="3">
    <source>
        <dbReference type="ARBA" id="ARBA00022840"/>
    </source>
</evidence>
<dbReference type="GO" id="GO:0016787">
    <property type="term" value="F:hydrolase activity"/>
    <property type="evidence" value="ECO:0007669"/>
    <property type="project" value="UniProtKB-KW"/>
</dbReference>
<gene>
    <name evidence="5" type="ORF">GARC_4755</name>
</gene>